<feature type="transmembrane region" description="Helical" evidence="22">
    <location>
        <begin position="177"/>
        <end position="195"/>
    </location>
</feature>
<feature type="transmembrane region" description="Helical" evidence="22">
    <location>
        <begin position="90"/>
        <end position="110"/>
    </location>
</feature>
<dbReference type="Bgee" id="ENSCPOG00000037907">
    <property type="expression patterns" value="Expressed in liver and 9 other cell types or tissues"/>
</dbReference>
<reference evidence="23" key="3">
    <citation type="submission" date="2025-09" db="UniProtKB">
        <authorList>
            <consortium name="Ensembl"/>
        </authorList>
    </citation>
    <scope>IDENTIFICATION</scope>
    <source>
        <strain evidence="23">2N</strain>
    </source>
</reference>
<dbReference type="FunCoup" id="A0A286XK34">
    <property type="interactions" value="88"/>
</dbReference>
<evidence type="ECO:0000256" key="17">
    <source>
        <dbReference type="ARBA" id="ARBA00065782"/>
    </source>
</evidence>
<dbReference type="STRING" id="10141.ENSCPOP00000025799"/>
<reference evidence="24" key="1">
    <citation type="journal article" date="2011" name="Nature">
        <title>A high-resolution map of human evolutionary constraint using 29 mammals.</title>
        <authorList>
            <person name="Lindblad-Toh K."/>
            <person name="Garber M."/>
            <person name="Zuk O."/>
            <person name="Lin M.F."/>
            <person name="Parker B.J."/>
            <person name="Washietl S."/>
            <person name="Kheradpour P."/>
            <person name="Ernst J."/>
            <person name="Jordan G."/>
            <person name="Mauceli E."/>
            <person name="Ward L.D."/>
            <person name="Lowe C.B."/>
            <person name="Holloway A.K."/>
            <person name="Clamp M."/>
            <person name="Gnerre S."/>
            <person name="Alfoldi J."/>
            <person name="Beal K."/>
            <person name="Chang J."/>
            <person name="Clawson H."/>
            <person name="Cuff J."/>
            <person name="Di Palma F."/>
            <person name="Fitzgerald S."/>
            <person name="Flicek P."/>
            <person name="Guttman M."/>
            <person name="Hubisz M.J."/>
            <person name="Jaffe D.B."/>
            <person name="Jungreis I."/>
            <person name="Kent W.J."/>
            <person name="Kostka D."/>
            <person name="Lara M."/>
            <person name="Martins A.L."/>
            <person name="Massingham T."/>
            <person name="Moltke I."/>
            <person name="Raney B.J."/>
            <person name="Rasmussen M.D."/>
            <person name="Robinson J."/>
            <person name="Stark A."/>
            <person name="Vilella A.J."/>
            <person name="Wen J."/>
            <person name="Xie X."/>
            <person name="Zody M.C."/>
            <person name="Baldwin J."/>
            <person name="Bloom T."/>
            <person name="Chin C.W."/>
            <person name="Heiman D."/>
            <person name="Nicol R."/>
            <person name="Nusbaum C."/>
            <person name="Young S."/>
            <person name="Wilkinson J."/>
            <person name="Worley K.C."/>
            <person name="Kovar C.L."/>
            <person name="Muzny D.M."/>
            <person name="Gibbs R.A."/>
            <person name="Cree A."/>
            <person name="Dihn H.H."/>
            <person name="Fowler G."/>
            <person name="Jhangiani S."/>
            <person name="Joshi V."/>
            <person name="Lee S."/>
            <person name="Lewis L.R."/>
            <person name="Nazareth L.V."/>
            <person name="Okwuonu G."/>
            <person name="Santibanez J."/>
            <person name="Warren W.C."/>
            <person name="Mardis E.R."/>
            <person name="Weinstock G.M."/>
            <person name="Wilson R.K."/>
            <person name="Delehaunty K."/>
            <person name="Dooling D."/>
            <person name="Fronik C."/>
            <person name="Fulton L."/>
            <person name="Fulton B."/>
            <person name="Graves T."/>
            <person name="Minx P."/>
            <person name="Sodergren E."/>
            <person name="Birney E."/>
            <person name="Margulies E.H."/>
            <person name="Herrero J."/>
            <person name="Green E.D."/>
            <person name="Haussler D."/>
            <person name="Siepel A."/>
            <person name="Goldman N."/>
            <person name="Pollard K.S."/>
            <person name="Pedersen J.S."/>
            <person name="Lander E.S."/>
            <person name="Kellis M."/>
        </authorList>
    </citation>
    <scope>NUCLEOTIDE SEQUENCE [LARGE SCALE GENOMIC DNA]</scope>
    <source>
        <strain evidence="24">2N</strain>
    </source>
</reference>
<keyword evidence="4" id="KW-1003">Cell membrane</keyword>
<dbReference type="PIRSF" id="PIRSF006060">
    <property type="entry name" value="AA_transporter"/>
    <property type="match status" value="1"/>
</dbReference>
<comment type="similarity">
    <text evidence="2">Belongs to the amino acid-polyamine-organocation (APC) superfamily.</text>
</comment>
<evidence type="ECO:0000256" key="15">
    <source>
        <dbReference type="ARBA" id="ARBA00052732"/>
    </source>
</evidence>
<protein>
    <recommendedName>
        <fullName evidence="18">b(0,+)-type amino acid transporter 1</fullName>
    </recommendedName>
    <alternativeName>
        <fullName evidence="19">Glycoprotein-associated amino acid transporter b0,+AT1</fullName>
    </alternativeName>
    <alternativeName>
        <fullName evidence="20">Solute carrier family 7 member 9</fullName>
    </alternativeName>
</protein>
<dbReference type="GO" id="GO:0015179">
    <property type="term" value="F:L-amino acid transmembrane transporter activity"/>
    <property type="evidence" value="ECO:0007669"/>
    <property type="project" value="TreeGrafter"/>
</dbReference>
<dbReference type="PANTHER" id="PTHR11785">
    <property type="entry name" value="AMINO ACID TRANSPORTER"/>
    <property type="match status" value="1"/>
</dbReference>
<sequence>MQRMDSRGDGGQAAGPGLTLRRQIGLWSAVSMVTGCMIGSGIFMSPQGVLVYMGSPGASLVVWAVCGLLSLLGALCYAELGALFPEAGGEYAYILRTFGSLPAFLVIYLLELVRKPAGIAAVSLSLAEYALAPFYPGCLSVPPAGIKSMAASCILVLMLANVWSAWLATMLTNVCSAAKLFSLLVIVAGGAVVLGQGRGRTEAFQFAFHNTTRQVGQVGMAFYQGLWSFDGWNTIHSVVEELKKPKQNLMLALTIAIPLVTSLYILVNISYLLVLSPQEIVSSEAVAVSWGNQVLGSWAWLMPVSASLSAFGSANVVFFSGSRVCYAAAREGHMPQLLSMIHVNRLTPAPALMFSAALALVLVIIGDFRTIVNLSSSLSWITYGITISCLLYFRMKTKHLPRFYKVPTFVPAVMVVAALCLVLAPVVDRPQVELLYVLLFLLSGFLAYFLFVYFRCQPACLQAATLHLQLLLQVAPTTKH</sequence>
<evidence type="ECO:0000256" key="18">
    <source>
        <dbReference type="ARBA" id="ARBA00074336"/>
    </source>
</evidence>
<feature type="transmembrane region" description="Helical" evidence="22">
    <location>
        <begin position="24"/>
        <end position="45"/>
    </location>
</feature>
<dbReference type="Ensembl" id="ENSCPOT00000042358.1">
    <property type="protein sequence ID" value="ENSCPOP00000025799.1"/>
    <property type="gene ID" value="ENSCPOG00000037907.1"/>
</dbReference>
<name>A0A286XK34_CAVPO</name>
<keyword evidence="6 22" id="KW-0812">Transmembrane</keyword>
<comment type="catalytic activity">
    <reaction evidence="15">
        <text>L-leucine(out) + L-arginine(in) = L-leucine(in) + L-arginine(out)</text>
        <dbReference type="Rhea" id="RHEA:71059"/>
        <dbReference type="ChEBI" id="CHEBI:32682"/>
        <dbReference type="ChEBI" id="CHEBI:57427"/>
    </reaction>
    <physiologicalReaction direction="left-to-right" evidence="15">
        <dbReference type="Rhea" id="RHEA:71060"/>
    </physiologicalReaction>
</comment>
<dbReference type="Proteomes" id="UP000005447">
    <property type="component" value="Unassembled WGS sequence"/>
</dbReference>
<keyword evidence="7" id="KW-0029">Amino-acid transport</keyword>
<comment type="function">
    <text evidence="16">Associates with SLC3A1 to form a functional transporter complex that mediates the electrogenic exchange between cationic amino acids and neutral amino acids, with a stoichiometry of 1:1. Has system b(0,+)-like activity with high affinity for extracellular cationic amino acids and L-cystine and lower affinity for intracellular neutral amino acids. Substrate exchange is driven by high concentration of intracellular neutral amino acids and the intracellular reduction of L-cystine to L-cysteine. Required for reabsorption of L-cystine and dibasic amino acids across the brush border membrane in renal proximal tubules.</text>
</comment>
<comment type="catalytic activity">
    <reaction evidence="14">
        <text>L-cysteine(out) + L-arginine(in) = L-cysteine(in) + L-arginine(out)</text>
        <dbReference type="Rhea" id="RHEA:71071"/>
        <dbReference type="ChEBI" id="CHEBI:32682"/>
        <dbReference type="ChEBI" id="CHEBI:35235"/>
    </reaction>
    <physiologicalReaction direction="left-to-right" evidence="14">
        <dbReference type="Rhea" id="RHEA:71072"/>
    </physiologicalReaction>
</comment>
<feature type="transmembrane region" description="Helical" evidence="22">
    <location>
        <begin position="298"/>
        <end position="326"/>
    </location>
</feature>
<evidence type="ECO:0000256" key="21">
    <source>
        <dbReference type="ARBA" id="ARBA00093193"/>
    </source>
</evidence>
<evidence type="ECO:0000256" key="2">
    <source>
        <dbReference type="ARBA" id="ARBA00009523"/>
    </source>
</evidence>
<dbReference type="EMBL" id="AAKN02023343">
    <property type="status" value="NOT_ANNOTATED_CDS"/>
    <property type="molecule type" value="Genomic_DNA"/>
</dbReference>
<dbReference type="InterPro" id="IPR002293">
    <property type="entry name" value="AA/rel_permease1"/>
</dbReference>
<keyword evidence="5" id="KW-0597">Phosphoprotein</keyword>
<dbReference type="VEuPathDB" id="HostDB:ENSCPOG00000037907"/>
<dbReference type="InterPro" id="IPR050598">
    <property type="entry name" value="AminoAcid_Transporter"/>
</dbReference>
<keyword evidence="8 22" id="KW-1133">Transmembrane helix</keyword>
<evidence type="ECO:0000256" key="1">
    <source>
        <dbReference type="ARBA" id="ARBA00004424"/>
    </source>
</evidence>
<dbReference type="OMA" id="WVSARYT"/>
<comment type="catalytic activity">
    <reaction evidence="12">
        <text>L-cystine(out) + L-arginine(in) = L-cystine(in) + L-arginine(out)</text>
        <dbReference type="Rhea" id="RHEA:71075"/>
        <dbReference type="ChEBI" id="CHEBI:32682"/>
        <dbReference type="ChEBI" id="CHEBI:35491"/>
    </reaction>
    <physiologicalReaction direction="left-to-right" evidence="12">
        <dbReference type="Rhea" id="RHEA:71076"/>
    </physiologicalReaction>
</comment>
<evidence type="ECO:0000256" key="10">
    <source>
        <dbReference type="ARBA" id="ARBA00023157"/>
    </source>
</evidence>
<gene>
    <name evidence="23" type="primary">LOC100724861</name>
</gene>
<feature type="transmembrane region" description="Helical" evidence="22">
    <location>
        <begin position="57"/>
        <end position="78"/>
    </location>
</feature>
<dbReference type="InParanoid" id="A0A286XK34"/>
<evidence type="ECO:0000256" key="20">
    <source>
        <dbReference type="ARBA" id="ARBA00083296"/>
    </source>
</evidence>
<evidence type="ECO:0000256" key="16">
    <source>
        <dbReference type="ARBA" id="ARBA00053321"/>
    </source>
</evidence>
<comment type="catalytic activity">
    <reaction evidence="13">
        <text>L-histidine(out) + L-arginine(in) = L-histidine(in) + L-arginine(out)</text>
        <dbReference type="Rhea" id="RHEA:71063"/>
        <dbReference type="ChEBI" id="CHEBI:32682"/>
        <dbReference type="ChEBI" id="CHEBI:57595"/>
    </reaction>
    <physiologicalReaction direction="left-to-right" evidence="13">
        <dbReference type="Rhea" id="RHEA:71064"/>
    </physiologicalReaction>
</comment>
<comment type="catalytic activity">
    <reaction evidence="11">
        <text>L-lysine(out) + L-arginine(in) = L-lysine(in) + L-arginine(out)</text>
        <dbReference type="Rhea" id="RHEA:70827"/>
        <dbReference type="ChEBI" id="CHEBI:32551"/>
        <dbReference type="ChEBI" id="CHEBI:32682"/>
    </reaction>
    <physiologicalReaction direction="left-to-right" evidence="11">
        <dbReference type="Rhea" id="RHEA:70828"/>
    </physiologicalReaction>
</comment>
<dbReference type="Pfam" id="PF13520">
    <property type="entry name" value="AA_permease_2"/>
    <property type="match status" value="1"/>
</dbReference>
<feature type="transmembrane region" description="Helical" evidence="22">
    <location>
        <begin position="433"/>
        <end position="454"/>
    </location>
</feature>
<keyword evidence="24" id="KW-1185">Reference proteome</keyword>
<organism evidence="23 24">
    <name type="scientific">Cavia porcellus</name>
    <name type="common">Guinea pig</name>
    <dbReference type="NCBI Taxonomy" id="10141"/>
    <lineage>
        <taxon>Eukaryota</taxon>
        <taxon>Metazoa</taxon>
        <taxon>Chordata</taxon>
        <taxon>Craniata</taxon>
        <taxon>Vertebrata</taxon>
        <taxon>Euteleostomi</taxon>
        <taxon>Mammalia</taxon>
        <taxon>Eutheria</taxon>
        <taxon>Euarchontoglires</taxon>
        <taxon>Glires</taxon>
        <taxon>Rodentia</taxon>
        <taxon>Hystricomorpha</taxon>
        <taxon>Caviidae</taxon>
        <taxon>Cavia</taxon>
    </lineage>
</organism>
<dbReference type="Gene3D" id="1.20.1740.10">
    <property type="entry name" value="Amino acid/polyamine transporter I"/>
    <property type="match status" value="1"/>
</dbReference>
<evidence type="ECO:0000313" key="24">
    <source>
        <dbReference type="Proteomes" id="UP000005447"/>
    </source>
</evidence>
<keyword evidence="10" id="KW-1015">Disulfide bond</keyword>
<evidence type="ECO:0000256" key="4">
    <source>
        <dbReference type="ARBA" id="ARBA00022475"/>
    </source>
</evidence>
<keyword evidence="3" id="KW-0813">Transport</keyword>
<dbReference type="GeneTree" id="ENSGT00940000162520"/>
<evidence type="ECO:0000256" key="9">
    <source>
        <dbReference type="ARBA" id="ARBA00023136"/>
    </source>
</evidence>
<dbReference type="KEGG" id="cpoc:100724861"/>
<evidence type="ECO:0000256" key="7">
    <source>
        <dbReference type="ARBA" id="ARBA00022970"/>
    </source>
</evidence>
<accession>A0A286XK34</accession>
<dbReference type="GeneID" id="100724861"/>
<comment type="catalytic activity">
    <reaction evidence="21">
        <text>L-phenylalanine(out) + L-arginine(in) = L-phenylalanine(in) + L-arginine(out)</text>
        <dbReference type="Rhea" id="RHEA:71067"/>
        <dbReference type="ChEBI" id="CHEBI:32682"/>
        <dbReference type="ChEBI" id="CHEBI:58095"/>
    </reaction>
    <physiologicalReaction direction="left-to-right" evidence="21">
        <dbReference type="Rhea" id="RHEA:71068"/>
    </physiologicalReaction>
</comment>
<comment type="subunit">
    <text evidence="17">Disulfide-linked heterodimer composed of the catalytic light chain subunit SLC7A9 and the heavy chain subunit SLC3A1. The heterodimer is the minimal functional unit. Assembles in heterotetramers (dimers of heterodimers) and higher order oligomers; the oligomerization is mediated by SLC3A1 likely to prevent degradation and facilitate heteromer trafficking to the plasma membrane. Interacts with CAV1.</text>
</comment>
<evidence type="ECO:0000256" key="19">
    <source>
        <dbReference type="ARBA" id="ARBA00079910"/>
    </source>
</evidence>
<evidence type="ECO:0000256" key="5">
    <source>
        <dbReference type="ARBA" id="ARBA00022553"/>
    </source>
</evidence>
<evidence type="ECO:0000256" key="11">
    <source>
        <dbReference type="ARBA" id="ARBA00051323"/>
    </source>
</evidence>
<feature type="transmembrane region" description="Helical" evidence="22">
    <location>
        <begin position="346"/>
        <end position="365"/>
    </location>
</feature>
<dbReference type="GO" id="GO:0032991">
    <property type="term" value="C:protein-containing complex"/>
    <property type="evidence" value="ECO:0007669"/>
    <property type="project" value="Ensembl"/>
</dbReference>
<dbReference type="FunFam" id="1.20.1740.10:FF:000015">
    <property type="entry name" value="B(0,+)-type amino acid transporter 1"/>
    <property type="match status" value="1"/>
</dbReference>
<evidence type="ECO:0000256" key="12">
    <source>
        <dbReference type="ARBA" id="ARBA00051814"/>
    </source>
</evidence>
<dbReference type="AlphaFoldDB" id="A0A286XK34"/>
<dbReference type="OrthoDB" id="5982228at2759"/>
<evidence type="ECO:0000256" key="14">
    <source>
        <dbReference type="ARBA" id="ARBA00052179"/>
    </source>
</evidence>
<evidence type="ECO:0000256" key="13">
    <source>
        <dbReference type="ARBA" id="ARBA00051835"/>
    </source>
</evidence>
<keyword evidence="9 22" id="KW-0472">Membrane</keyword>
<dbReference type="PANTHER" id="PTHR11785:SF340">
    <property type="entry name" value="AROMATIC-PREFERRING AMINO ACID TRANSPORTER"/>
    <property type="match status" value="1"/>
</dbReference>
<comment type="subcellular location">
    <subcellularLocation>
        <location evidence="1">Apical cell membrane</location>
        <topology evidence="1">Multi-pass membrane protein</topology>
    </subcellularLocation>
</comment>
<evidence type="ECO:0000256" key="22">
    <source>
        <dbReference type="SAM" id="Phobius"/>
    </source>
</evidence>
<reference evidence="23" key="2">
    <citation type="submission" date="2025-08" db="UniProtKB">
        <authorList>
            <consortium name="Ensembl"/>
        </authorList>
    </citation>
    <scope>IDENTIFICATION</scope>
    <source>
        <strain evidence="23">2N</strain>
    </source>
</reference>
<proteinExistence type="inferred from homology"/>
<dbReference type="GO" id="GO:0016324">
    <property type="term" value="C:apical plasma membrane"/>
    <property type="evidence" value="ECO:0007669"/>
    <property type="project" value="UniProtKB-SubCell"/>
</dbReference>
<evidence type="ECO:0000256" key="8">
    <source>
        <dbReference type="ARBA" id="ARBA00022989"/>
    </source>
</evidence>
<evidence type="ECO:0000256" key="6">
    <source>
        <dbReference type="ARBA" id="ARBA00022692"/>
    </source>
</evidence>
<evidence type="ECO:0000313" key="23">
    <source>
        <dbReference type="Ensembl" id="ENSCPOP00000025799.1"/>
    </source>
</evidence>
<feature type="transmembrane region" description="Helical" evidence="22">
    <location>
        <begin position="116"/>
        <end position="137"/>
    </location>
</feature>
<feature type="transmembrane region" description="Helical" evidence="22">
    <location>
        <begin position="249"/>
        <end position="274"/>
    </location>
</feature>
<dbReference type="eggNOG" id="KOG1287">
    <property type="taxonomic scope" value="Eukaryota"/>
</dbReference>
<feature type="transmembrane region" description="Helical" evidence="22">
    <location>
        <begin position="406"/>
        <end position="427"/>
    </location>
</feature>
<feature type="transmembrane region" description="Helical" evidence="22">
    <location>
        <begin position="377"/>
        <end position="394"/>
    </location>
</feature>
<evidence type="ECO:0000256" key="3">
    <source>
        <dbReference type="ARBA" id="ARBA00022448"/>
    </source>
</evidence>
<feature type="transmembrane region" description="Helical" evidence="22">
    <location>
        <begin position="149"/>
        <end position="171"/>
    </location>
</feature>